<comment type="caution">
    <text evidence="2">The sequence shown here is derived from an EMBL/GenBank/DDBJ whole genome shotgun (WGS) entry which is preliminary data.</text>
</comment>
<evidence type="ECO:0000313" key="3">
    <source>
        <dbReference type="Proteomes" id="UP000554235"/>
    </source>
</evidence>
<proteinExistence type="predicted"/>
<dbReference type="OrthoDB" id="9985428at2759"/>
<dbReference type="PIRSF" id="PIRSF014899">
    <property type="entry name" value="UCP014899"/>
    <property type="match status" value="1"/>
</dbReference>
<dbReference type="AlphaFoldDB" id="A0A8H4PHM8"/>
<keyword evidence="3" id="KW-1185">Reference proteome</keyword>
<gene>
    <name evidence="2" type="ORF">FALBO_2742</name>
</gene>
<sequence length="208" mass="23321">INPYVAVVNFASRHSPGGGWLNGKMAQEEALCYRSSLALSLNPGHYPFSGYEALYSPYVLGIRDDIDSGHRLMAPNIPTNYLPVVSVLTVAALCYPKIHTFKQVADDQGLQRDVHVFVRDEDRTITKNKMRLVLRMAASHGHRLLVLGAFGCGVYANPPEDVAHCWLEVLREYEFSGNWWRAVWFAVHDPKNTGTYNIFDRVLSGQGV</sequence>
<dbReference type="InterPro" id="IPR019261">
    <property type="entry name" value="PARG_cat_microbial"/>
</dbReference>
<name>A0A8H4PHM8_9HYPO</name>
<evidence type="ECO:0000313" key="2">
    <source>
        <dbReference type="EMBL" id="KAF4470341.1"/>
    </source>
</evidence>
<reference evidence="2 3" key="1">
    <citation type="submission" date="2020-01" db="EMBL/GenBank/DDBJ databases">
        <title>Identification and distribution of gene clusters putatively required for synthesis of sphingolipid metabolism inhibitors in phylogenetically diverse species of the filamentous fungus Fusarium.</title>
        <authorList>
            <person name="Kim H.-S."/>
            <person name="Busman M."/>
            <person name="Brown D.W."/>
            <person name="Divon H."/>
            <person name="Uhlig S."/>
            <person name="Proctor R.H."/>
        </authorList>
    </citation>
    <scope>NUCLEOTIDE SEQUENCE [LARGE SCALE GENOMIC DNA]</scope>
    <source>
        <strain evidence="2 3">NRRL 20459</strain>
    </source>
</reference>
<dbReference type="Pfam" id="PF10021">
    <property type="entry name" value="PARG_cat_microb"/>
    <property type="match status" value="1"/>
</dbReference>
<evidence type="ECO:0000259" key="1">
    <source>
        <dbReference type="Pfam" id="PF10021"/>
    </source>
</evidence>
<dbReference type="PANTHER" id="PTHR35596">
    <property type="entry name" value="DUF2263 DOMAIN-CONTAINING PROTEIN"/>
    <property type="match status" value="1"/>
</dbReference>
<dbReference type="SUPFAM" id="SSF52949">
    <property type="entry name" value="Macro domain-like"/>
    <property type="match status" value="1"/>
</dbReference>
<organism evidence="2 3">
    <name type="scientific">Fusarium albosuccineum</name>
    <dbReference type="NCBI Taxonomy" id="1237068"/>
    <lineage>
        <taxon>Eukaryota</taxon>
        <taxon>Fungi</taxon>
        <taxon>Dikarya</taxon>
        <taxon>Ascomycota</taxon>
        <taxon>Pezizomycotina</taxon>
        <taxon>Sordariomycetes</taxon>
        <taxon>Hypocreomycetidae</taxon>
        <taxon>Hypocreales</taxon>
        <taxon>Nectriaceae</taxon>
        <taxon>Fusarium</taxon>
        <taxon>Fusarium decemcellulare species complex</taxon>
    </lineage>
</organism>
<dbReference type="InterPro" id="IPR012664">
    <property type="entry name" value="CHP02452"/>
</dbReference>
<dbReference type="NCBIfam" id="TIGR02452">
    <property type="entry name" value="TIGR02452 family protein"/>
    <property type="match status" value="1"/>
</dbReference>
<dbReference type="EMBL" id="JAADYS010000364">
    <property type="protein sequence ID" value="KAF4470341.1"/>
    <property type="molecule type" value="Genomic_DNA"/>
</dbReference>
<dbReference type="InterPro" id="IPR043472">
    <property type="entry name" value="Macro_dom-like"/>
</dbReference>
<dbReference type="Proteomes" id="UP000554235">
    <property type="component" value="Unassembled WGS sequence"/>
</dbReference>
<accession>A0A8H4PHM8</accession>
<feature type="domain" description="Microbial-type PARG catalytic" evidence="1">
    <location>
        <begin position="4"/>
        <end position="45"/>
    </location>
</feature>
<dbReference type="Gene3D" id="3.40.220.10">
    <property type="entry name" value="Leucine Aminopeptidase, subunit E, domain 1"/>
    <property type="match status" value="1"/>
</dbReference>
<feature type="non-terminal residue" evidence="2">
    <location>
        <position position="1"/>
    </location>
</feature>
<dbReference type="PANTHER" id="PTHR35596:SF1">
    <property type="entry name" value="MICROBIAL-TYPE PARG CATALYTIC DOMAIN-CONTAINING PROTEIN"/>
    <property type="match status" value="1"/>
</dbReference>
<protein>
    <submittedName>
        <fullName evidence="2">Mitochondrial chaperone BCS1</fullName>
    </submittedName>
</protein>